<dbReference type="PANTHER" id="PTHR12526:SF622">
    <property type="entry name" value="GLYCOSYLTRANSFERASE (GROUP I)"/>
    <property type="match status" value="1"/>
</dbReference>
<dbReference type="Pfam" id="PF00534">
    <property type="entry name" value="Glycos_transf_1"/>
    <property type="match status" value="1"/>
</dbReference>
<gene>
    <name evidence="4" type="ORF">G4D63_11190</name>
</gene>
<sequence>MKLWIFNHYAISPGSGGITRDFDLAKRLNEEGHEVTIFASSFDHRTRKEKHFINSKDLYKEEYYDGIRYVWVRTTPYTSNNISRVFNIFSYSIRGYFTAMKLKEKPDVVMGTLVHPLAALLGYMVSWKKKSMFYFEERDLWPETLIHLGKLSKHNPIVTILSKLELFLYKKAKRIIVLFDKAPEYIAQRGISKNKVLYLPNGVDLDRYEESAELSPEHDKLFQGLKDKFIAMYTGAHGLANRLDVLLDVAKILKDQKPEMYFVLVGDGVEKQRLIQRKLEEGLDNVIFLDPVPKEQIPTILKKANVGLIAMWDAELYKWGISLNKAYDYMAAKIPTVIQCNIEGTIIEKSKGGIKVADKNSMAEALTYISQHPNEAKEMGENARNYVESYHSWDQMAQTLIDAMQEDVQQEHEKERVKA</sequence>
<dbReference type="AlphaFoldDB" id="A0A6M0Q9V1"/>
<accession>A0A6M0Q9V1</accession>
<dbReference type="Gene3D" id="3.40.50.2000">
    <property type="entry name" value="Glycogen Phosphorylase B"/>
    <property type="match status" value="2"/>
</dbReference>
<dbReference type="SUPFAM" id="SSF53756">
    <property type="entry name" value="UDP-Glycosyltransferase/glycogen phosphorylase"/>
    <property type="match status" value="1"/>
</dbReference>
<dbReference type="EMBL" id="JAAIWM010000003">
    <property type="protein sequence ID" value="NEY72290.1"/>
    <property type="molecule type" value="Genomic_DNA"/>
</dbReference>
<name>A0A6M0Q9V1_9BACI</name>
<evidence type="ECO:0000259" key="3">
    <source>
        <dbReference type="Pfam" id="PF13439"/>
    </source>
</evidence>
<dbReference type="Pfam" id="PF13439">
    <property type="entry name" value="Glyco_transf_4"/>
    <property type="match status" value="1"/>
</dbReference>
<reference evidence="4 5" key="1">
    <citation type="submission" date="2020-02" db="EMBL/GenBank/DDBJ databases">
        <title>Bacillus aquiflavi sp. nov., isolated from yellow water of strong flavor Chinese baijiu in Yibin region of China.</title>
        <authorList>
            <person name="Xie J."/>
        </authorList>
    </citation>
    <scope>NUCLEOTIDE SEQUENCE [LARGE SCALE GENOMIC DNA]</scope>
    <source>
        <strain evidence="4 5">SA4</strain>
    </source>
</reference>
<feature type="domain" description="Glycosyltransferase subfamily 4-like N-terminal" evidence="3">
    <location>
        <begin position="23"/>
        <end position="207"/>
    </location>
</feature>
<evidence type="ECO:0000313" key="5">
    <source>
        <dbReference type="Proteomes" id="UP000481043"/>
    </source>
</evidence>
<dbReference type="Proteomes" id="UP000481043">
    <property type="component" value="Unassembled WGS sequence"/>
</dbReference>
<protein>
    <submittedName>
        <fullName evidence="4">Glycosyltransferase family 4 protein</fullName>
    </submittedName>
</protein>
<dbReference type="CDD" id="cd03794">
    <property type="entry name" value="GT4_WbuB-like"/>
    <property type="match status" value="1"/>
</dbReference>
<dbReference type="InterPro" id="IPR028098">
    <property type="entry name" value="Glyco_trans_4-like_N"/>
</dbReference>
<evidence type="ECO:0000256" key="1">
    <source>
        <dbReference type="ARBA" id="ARBA00009481"/>
    </source>
</evidence>
<keyword evidence="4" id="KW-0808">Transferase</keyword>
<organism evidence="4 5">
    <name type="scientific">Bacillus mesophilus</name>
    <dbReference type="NCBI Taxonomy" id="1808955"/>
    <lineage>
        <taxon>Bacteria</taxon>
        <taxon>Bacillati</taxon>
        <taxon>Bacillota</taxon>
        <taxon>Bacilli</taxon>
        <taxon>Bacillales</taxon>
        <taxon>Bacillaceae</taxon>
        <taxon>Bacillus</taxon>
    </lineage>
</organism>
<dbReference type="RefSeq" id="WP_163179741.1">
    <property type="nucleotide sequence ID" value="NZ_JAAIWM010000003.1"/>
</dbReference>
<comment type="caution">
    <text evidence="4">The sequence shown here is derived from an EMBL/GenBank/DDBJ whole genome shotgun (WGS) entry which is preliminary data.</text>
</comment>
<proteinExistence type="inferred from homology"/>
<dbReference type="GO" id="GO:0016757">
    <property type="term" value="F:glycosyltransferase activity"/>
    <property type="evidence" value="ECO:0007669"/>
    <property type="project" value="InterPro"/>
</dbReference>
<dbReference type="InterPro" id="IPR001296">
    <property type="entry name" value="Glyco_trans_1"/>
</dbReference>
<keyword evidence="5" id="KW-1185">Reference proteome</keyword>
<dbReference type="PANTHER" id="PTHR12526">
    <property type="entry name" value="GLYCOSYLTRANSFERASE"/>
    <property type="match status" value="1"/>
</dbReference>
<evidence type="ECO:0000313" key="4">
    <source>
        <dbReference type="EMBL" id="NEY72290.1"/>
    </source>
</evidence>
<evidence type="ECO:0000259" key="2">
    <source>
        <dbReference type="Pfam" id="PF00534"/>
    </source>
</evidence>
<feature type="domain" description="Glycosyl transferase family 1" evidence="2">
    <location>
        <begin position="226"/>
        <end position="385"/>
    </location>
</feature>
<comment type="similarity">
    <text evidence="1">Belongs to the glycosyltransferase group 1 family. Glycosyltransferase 4 subfamily.</text>
</comment>